<dbReference type="SUPFAM" id="SSF47413">
    <property type="entry name" value="lambda repressor-like DNA-binding domains"/>
    <property type="match status" value="1"/>
</dbReference>
<feature type="domain" description="HTH lacI-type" evidence="4">
    <location>
        <begin position="5"/>
        <end position="59"/>
    </location>
</feature>
<dbReference type="SMART" id="SM00354">
    <property type="entry name" value="HTH_LACI"/>
    <property type="match status" value="1"/>
</dbReference>
<dbReference type="Pfam" id="PF13377">
    <property type="entry name" value="Peripla_BP_3"/>
    <property type="match status" value="1"/>
</dbReference>
<dbReference type="EMBL" id="WBOT01000005">
    <property type="protein sequence ID" value="KAB2331341.1"/>
    <property type="molecule type" value="Genomic_DNA"/>
</dbReference>
<evidence type="ECO:0000313" key="5">
    <source>
        <dbReference type="EMBL" id="KAB2331341.1"/>
    </source>
</evidence>
<dbReference type="GO" id="GO:0003700">
    <property type="term" value="F:DNA-binding transcription factor activity"/>
    <property type="evidence" value="ECO:0007669"/>
    <property type="project" value="TreeGrafter"/>
</dbReference>
<dbReference type="PROSITE" id="PS00356">
    <property type="entry name" value="HTH_LACI_1"/>
    <property type="match status" value="1"/>
</dbReference>
<keyword evidence="6" id="KW-1185">Reference proteome</keyword>
<dbReference type="OrthoDB" id="9796186at2"/>
<evidence type="ECO:0000256" key="2">
    <source>
        <dbReference type="ARBA" id="ARBA00023125"/>
    </source>
</evidence>
<dbReference type="GO" id="GO:0000976">
    <property type="term" value="F:transcription cis-regulatory region binding"/>
    <property type="evidence" value="ECO:0007669"/>
    <property type="project" value="TreeGrafter"/>
</dbReference>
<dbReference type="InterPro" id="IPR046335">
    <property type="entry name" value="LacI/GalR-like_sensor"/>
</dbReference>
<dbReference type="InterPro" id="IPR028082">
    <property type="entry name" value="Peripla_BP_I"/>
</dbReference>
<keyword evidence="3" id="KW-0804">Transcription</keyword>
<dbReference type="CDD" id="cd01392">
    <property type="entry name" value="HTH_LacI"/>
    <property type="match status" value="1"/>
</dbReference>
<dbReference type="InterPro" id="IPR010982">
    <property type="entry name" value="Lambda_DNA-bd_dom_sf"/>
</dbReference>
<dbReference type="Pfam" id="PF00356">
    <property type="entry name" value="LacI"/>
    <property type="match status" value="1"/>
</dbReference>
<dbReference type="Gene3D" id="1.10.260.40">
    <property type="entry name" value="lambda repressor-like DNA-binding domains"/>
    <property type="match status" value="1"/>
</dbReference>
<dbReference type="PANTHER" id="PTHR30146:SF24">
    <property type="entry name" value="XYLOSE OPERON REGULATORY PROTEIN"/>
    <property type="match status" value="1"/>
</dbReference>
<reference evidence="5 6" key="1">
    <citation type="journal article" date="2014" name="Arch. Microbiol.">
        <title>Bacillus mesophilum sp. nov., strain IITR-54T, a novel 4-chlorobiphenyl dechlorinating bacterium.</title>
        <authorList>
            <person name="Manickam N."/>
            <person name="Singh N.K."/>
            <person name="Bajaj A."/>
            <person name="Kumar R.M."/>
            <person name="Kaur G."/>
            <person name="Kaur N."/>
            <person name="Bala M."/>
            <person name="Kumar A."/>
            <person name="Mayilraj S."/>
        </authorList>
    </citation>
    <scope>NUCLEOTIDE SEQUENCE [LARGE SCALE GENOMIC DNA]</scope>
    <source>
        <strain evidence="5 6">IITR-54</strain>
    </source>
</reference>
<organism evidence="5 6">
    <name type="scientific">Bacillus mesophilum</name>
    <dbReference type="NCBI Taxonomy" id="1071718"/>
    <lineage>
        <taxon>Bacteria</taxon>
        <taxon>Bacillati</taxon>
        <taxon>Bacillota</taxon>
        <taxon>Bacilli</taxon>
        <taxon>Bacillales</taxon>
        <taxon>Bacillaceae</taxon>
        <taxon>Bacillus</taxon>
    </lineage>
</organism>
<dbReference type="SUPFAM" id="SSF53822">
    <property type="entry name" value="Periplasmic binding protein-like I"/>
    <property type="match status" value="1"/>
</dbReference>
<protein>
    <submittedName>
        <fullName evidence="5">LacI family transcriptional regulator</fullName>
    </submittedName>
</protein>
<comment type="caution">
    <text evidence="5">The sequence shown here is derived from an EMBL/GenBank/DDBJ whole genome shotgun (WGS) entry which is preliminary data.</text>
</comment>
<proteinExistence type="predicted"/>
<dbReference type="InterPro" id="IPR000843">
    <property type="entry name" value="HTH_LacI"/>
</dbReference>
<accession>A0A7V7RJZ1</accession>
<sequence length="342" mass="38024">MNKKPTIRDVAKQAGVSPATVSYVLNDVKKVSDKTKAVVLEAIEQLNYFPDFTAVSLSKKKSNLIGIMLPIIEDSPASVFKNNLYYNEFVSGVELVARNRKFDTMITGVGDLDECKNWIMKRNIDGLIILGMFPESLYNELKNINIPIALIDTYEDYTNLFNNVKVNDEYGGYLAAKHLVELGHRNIAFVATNLAMSPVDRKRYQGFEEALKEAGIQPSSKFIFETHDITFEDGAKVGKELLSSDHGITGIVTVSDVLAIGIIKAIQQEGKQVPADYSIVGFDDLSICKYITPSLTTIRQDIFEKGKLAADQLVNAIESLNSEQKTIEMPVELIVRESTRSL</sequence>
<keyword evidence="1" id="KW-0805">Transcription regulation</keyword>
<keyword evidence="2" id="KW-0238">DNA-binding</keyword>
<evidence type="ECO:0000256" key="3">
    <source>
        <dbReference type="ARBA" id="ARBA00023163"/>
    </source>
</evidence>
<dbReference type="Proteomes" id="UP000441354">
    <property type="component" value="Unassembled WGS sequence"/>
</dbReference>
<dbReference type="CDD" id="cd06267">
    <property type="entry name" value="PBP1_LacI_sugar_binding-like"/>
    <property type="match status" value="1"/>
</dbReference>
<name>A0A7V7RJZ1_9BACI</name>
<gene>
    <name evidence="5" type="ORF">F7732_15940</name>
</gene>
<dbReference type="RefSeq" id="WP_151575002.1">
    <property type="nucleotide sequence ID" value="NZ_WBOT01000005.1"/>
</dbReference>
<dbReference type="Gene3D" id="3.40.50.2300">
    <property type="match status" value="2"/>
</dbReference>
<dbReference type="PANTHER" id="PTHR30146">
    <property type="entry name" value="LACI-RELATED TRANSCRIPTIONAL REPRESSOR"/>
    <property type="match status" value="1"/>
</dbReference>
<dbReference type="AlphaFoldDB" id="A0A7V7RJZ1"/>
<dbReference type="PRINTS" id="PR00036">
    <property type="entry name" value="HTHLACI"/>
</dbReference>
<evidence type="ECO:0000259" key="4">
    <source>
        <dbReference type="PROSITE" id="PS50932"/>
    </source>
</evidence>
<evidence type="ECO:0000313" key="6">
    <source>
        <dbReference type="Proteomes" id="UP000441354"/>
    </source>
</evidence>
<dbReference type="PROSITE" id="PS50932">
    <property type="entry name" value="HTH_LACI_2"/>
    <property type="match status" value="1"/>
</dbReference>
<evidence type="ECO:0000256" key="1">
    <source>
        <dbReference type="ARBA" id="ARBA00023015"/>
    </source>
</evidence>